<sequence length="124" mass="12605">MDAQMQAAIAASIQAAMASATAAIIQQLDDEFTAVNATSKEHDEAIAEQRDSLAQAIKTVNQMQAGGAGGAASSASAVSGSTRVGYSISAGILPNGATRGRVADKIEDSNPKLKFVGTFPRPVL</sequence>
<reference evidence="1" key="1">
    <citation type="submission" date="2023-10" db="EMBL/GenBank/DDBJ databases">
        <authorList>
            <person name="Chen Y."/>
            <person name="Shah S."/>
            <person name="Dougan E. K."/>
            <person name="Thang M."/>
            <person name="Chan C."/>
        </authorList>
    </citation>
    <scope>NUCLEOTIDE SEQUENCE [LARGE SCALE GENOMIC DNA]</scope>
</reference>
<comment type="caution">
    <text evidence="1">The sequence shown here is derived from an EMBL/GenBank/DDBJ whole genome shotgun (WGS) entry which is preliminary data.</text>
</comment>
<evidence type="ECO:0000313" key="1">
    <source>
        <dbReference type="EMBL" id="CAK0851699.1"/>
    </source>
</evidence>
<name>A0ABN9TZ93_9DINO</name>
<keyword evidence="2" id="KW-1185">Reference proteome</keyword>
<accession>A0ABN9TZ93</accession>
<proteinExistence type="predicted"/>
<dbReference type="Proteomes" id="UP001189429">
    <property type="component" value="Unassembled WGS sequence"/>
</dbReference>
<dbReference type="EMBL" id="CAUYUJ010015265">
    <property type="protein sequence ID" value="CAK0851699.1"/>
    <property type="molecule type" value="Genomic_DNA"/>
</dbReference>
<gene>
    <name evidence="1" type="ORF">PCOR1329_LOCUS43788</name>
</gene>
<protein>
    <submittedName>
        <fullName evidence="1">Uncharacterized protein</fullName>
    </submittedName>
</protein>
<evidence type="ECO:0000313" key="2">
    <source>
        <dbReference type="Proteomes" id="UP001189429"/>
    </source>
</evidence>
<organism evidence="1 2">
    <name type="scientific">Prorocentrum cordatum</name>
    <dbReference type="NCBI Taxonomy" id="2364126"/>
    <lineage>
        <taxon>Eukaryota</taxon>
        <taxon>Sar</taxon>
        <taxon>Alveolata</taxon>
        <taxon>Dinophyceae</taxon>
        <taxon>Prorocentrales</taxon>
        <taxon>Prorocentraceae</taxon>
        <taxon>Prorocentrum</taxon>
    </lineage>
</organism>